<keyword evidence="1" id="KW-0812">Transmembrane</keyword>
<feature type="transmembrane region" description="Helical" evidence="1">
    <location>
        <begin position="85"/>
        <end position="105"/>
    </location>
</feature>
<dbReference type="InterPro" id="IPR008390">
    <property type="entry name" value="AWPM-19"/>
</dbReference>
<evidence type="ECO:0000256" key="1">
    <source>
        <dbReference type="SAM" id="Phobius"/>
    </source>
</evidence>
<accession>A0A8T0GQR5</accession>
<evidence type="ECO:0000313" key="3">
    <source>
        <dbReference type="Proteomes" id="UP000822688"/>
    </source>
</evidence>
<feature type="transmembrane region" description="Helical" evidence="1">
    <location>
        <begin position="125"/>
        <end position="143"/>
    </location>
</feature>
<feature type="transmembrane region" description="Helical" evidence="1">
    <location>
        <begin position="12"/>
        <end position="32"/>
    </location>
</feature>
<gene>
    <name evidence="2" type="ORF">KC19_9G050600</name>
</gene>
<evidence type="ECO:0000313" key="2">
    <source>
        <dbReference type="EMBL" id="KAG0561273.1"/>
    </source>
</evidence>
<keyword evidence="3" id="KW-1185">Reference proteome</keyword>
<dbReference type="OrthoDB" id="631515at2759"/>
<dbReference type="PANTHER" id="PTHR33294">
    <property type="entry name" value="AWPM-19-LIKE FAMILY PROTEIN"/>
    <property type="match status" value="1"/>
</dbReference>
<comment type="caution">
    <text evidence="2">The sequence shown here is derived from an EMBL/GenBank/DDBJ whole genome shotgun (WGS) entry which is preliminary data.</text>
</comment>
<dbReference type="PROSITE" id="PS51257">
    <property type="entry name" value="PROKAR_LIPOPROTEIN"/>
    <property type="match status" value="1"/>
</dbReference>
<keyword evidence="1" id="KW-0472">Membrane</keyword>
<dbReference type="Pfam" id="PF05512">
    <property type="entry name" value="AWPM-19"/>
    <property type="match status" value="1"/>
</dbReference>
<proteinExistence type="predicted"/>
<keyword evidence="1" id="KW-1133">Transmembrane helix</keyword>
<dbReference type="AlphaFoldDB" id="A0A8T0GQR5"/>
<reference evidence="2" key="1">
    <citation type="submission" date="2020-06" db="EMBL/GenBank/DDBJ databases">
        <title>WGS assembly of Ceratodon purpureus strain R40.</title>
        <authorList>
            <person name="Carey S.B."/>
            <person name="Jenkins J."/>
            <person name="Shu S."/>
            <person name="Lovell J.T."/>
            <person name="Sreedasyam A."/>
            <person name="Maumus F."/>
            <person name="Tiley G.P."/>
            <person name="Fernandez-Pozo N."/>
            <person name="Barry K."/>
            <person name="Chen C."/>
            <person name="Wang M."/>
            <person name="Lipzen A."/>
            <person name="Daum C."/>
            <person name="Saski C.A."/>
            <person name="Payton A.C."/>
            <person name="Mcbreen J.C."/>
            <person name="Conrad R.E."/>
            <person name="Kollar L.M."/>
            <person name="Olsson S."/>
            <person name="Huttunen S."/>
            <person name="Landis J.B."/>
            <person name="Wickett N.J."/>
            <person name="Johnson M.G."/>
            <person name="Rensing S.A."/>
            <person name="Grimwood J."/>
            <person name="Schmutz J."/>
            <person name="Mcdaniel S.F."/>
        </authorList>
    </citation>
    <scope>NUCLEOTIDE SEQUENCE</scope>
    <source>
        <strain evidence="2">R40</strain>
    </source>
</reference>
<dbReference type="PANTHER" id="PTHR33294:SF5">
    <property type="entry name" value="AWPM-19-LIKE FAMILY PROTEIN"/>
    <property type="match status" value="1"/>
</dbReference>
<organism evidence="2 3">
    <name type="scientific">Ceratodon purpureus</name>
    <name type="common">Fire moss</name>
    <name type="synonym">Dicranum purpureum</name>
    <dbReference type="NCBI Taxonomy" id="3225"/>
    <lineage>
        <taxon>Eukaryota</taxon>
        <taxon>Viridiplantae</taxon>
        <taxon>Streptophyta</taxon>
        <taxon>Embryophyta</taxon>
        <taxon>Bryophyta</taxon>
        <taxon>Bryophytina</taxon>
        <taxon>Bryopsida</taxon>
        <taxon>Dicranidae</taxon>
        <taxon>Pseudoditrichales</taxon>
        <taxon>Ditrichaceae</taxon>
        <taxon>Ceratodon</taxon>
    </lineage>
</organism>
<dbReference type="EMBL" id="CM026430">
    <property type="protein sequence ID" value="KAG0561273.1"/>
    <property type="molecule type" value="Genomic_DNA"/>
</dbReference>
<name>A0A8T0GQR5_CERPU</name>
<feature type="transmembrane region" description="Helical" evidence="1">
    <location>
        <begin position="52"/>
        <end position="73"/>
    </location>
</feature>
<protein>
    <submittedName>
        <fullName evidence="2">Uncharacterized protein</fullName>
    </submittedName>
</protein>
<dbReference type="Proteomes" id="UP000822688">
    <property type="component" value="Chromosome 9"/>
</dbReference>
<sequence length="173" mass="18486">MAFGIGRAMVAPLMFINFCLYFISACLAGSILNRNLDNNLAGTHNQIGNVVTVVFIPIVLITCMVGIASTLAGTHHIRIWRTETLAAAAATSVIAWLLTLLSMGLAAKEIHTGYGRSKRLKTVEAFMIILSLFELLYLLATHAGSVTREGYANAPGHRAVKNPNYGTPAATAV</sequence>